<protein>
    <recommendedName>
        <fullName evidence="3">DUF2939 domain-containing protein</fullName>
    </recommendedName>
</protein>
<gene>
    <name evidence="1" type="ORF">A3196_04750</name>
</gene>
<organism evidence="1 2">
    <name type="scientific">Candidatus Thiodiazotropha endoloripes</name>
    <dbReference type="NCBI Taxonomy" id="1818881"/>
    <lineage>
        <taxon>Bacteria</taxon>
        <taxon>Pseudomonadati</taxon>
        <taxon>Pseudomonadota</taxon>
        <taxon>Gammaproteobacteria</taxon>
        <taxon>Chromatiales</taxon>
        <taxon>Sedimenticolaceae</taxon>
        <taxon>Candidatus Thiodiazotropha</taxon>
    </lineage>
</organism>
<dbReference type="AlphaFoldDB" id="A0A1E2UN66"/>
<keyword evidence="2" id="KW-1185">Reference proteome</keyword>
<proteinExistence type="predicted"/>
<evidence type="ECO:0000313" key="2">
    <source>
        <dbReference type="Proteomes" id="UP000094849"/>
    </source>
</evidence>
<name>A0A1E2UN66_9GAMM</name>
<dbReference type="EMBL" id="LVJZ01000003">
    <property type="protein sequence ID" value="ODB96131.1"/>
    <property type="molecule type" value="Genomic_DNA"/>
</dbReference>
<evidence type="ECO:0000313" key="1">
    <source>
        <dbReference type="EMBL" id="ODB96131.1"/>
    </source>
</evidence>
<accession>A0A1E2UN66</accession>
<dbReference type="Pfam" id="PF11159">
    <property type="entry name" value="DUF2939"/>
    <property type="match status" value="1"/>
</dbReference>
<reference evidence="1 2" key="1">
    <citation type="submission" date="2016-03" db="EMBL/GenBank/DDBJ databases">
        <title>Chemosynthetic sulphur-oxidizing symbionts of marine invertebrate animals are capable of nitrogen fixation.</title>
        <authorList>
            <person name="Petersen J.M."/>
            <person name="Kemper A."/>
            <person name="Gruber-Vodicka H."/>
            <person name="Cardini U."/>
            <person name="Geest Mvander."/>
            <person name="Kleiner M."/>
            <person name="Bulgheresi S."/>
            <person name="Fussmann M."/>
            <person name="Herbold C."/>
            <person name="Seah B.K.B."/>
            <person name="Antony C.Paul."/>
            <person name="Liu D."/>
            <person name="Belitz A."/>
            <person name="Weber M."/>
        </authorList>
    </citation>
    <scope>NUCLEOTIDE SEQUENCE [LARGE SCALE GENOMIC DNA]</scope>
    <source>
        <strain evidence="1">G_D</strain>
    </source>
</reference>
<dbReference type="InterPro" id="IPR021330">
    <property type="entry name" value="DUF2939"/>
</dbReference>
<evidence type="ECO:0008006" key="3">
    <source>
        <dbReference type="Google" id="ProtNLM"/>
    </source>
</evidence>
<dbReference type="Proteomes" id="UP000094849">
    <property type="component" value="Unassembled WGS sequence"/>
</dbReference>
<dbReference type="OrthoDB" id="5767677at2"/>
<sequence>MKALLLFITLILGVFLAWPYTAVYRLEQALVHDDHQALQQMIDVAAVREQIKRKLNKNVESNIGDVSNGFIDWLQSGIQRLGSNAVDEMVDLDWVVRQLRTHNPRYDKGGVYDKLTYAFFDGPDRLLLRIGELDESPVHAHLSLQGTNWRITAVYN</sequence>
<dbReference type="RefSeq" id="WP_069003107.1">
    <property type="nucleotide sequence ID" value="NZ_LVJW01000006.1"/>
</dbReference>
<comment type="caution">
    <text evidence="1">The sequence shown here is derived from an EMBL/GenBank/DDBJ whole genome shotgun (WGS) entry which is preliminary data.</text>
</comment>